<evidence type="ECO:0000259" key="3">
    <source>
        <dbReference type="Pfam" id="PF24803"/>
    </source>
</evidence>
<dbReference type="OMA" id="GHCYAAW"/>
<evidence type="ECO:0000256" key="2">
    <source>
        <dbReference type="SAM" id="Phobius"/>
    </source>
</evidence>
<accession>A0A100IR36</accession>
<dbReference type="OrthoDB" id="2937326at2759"/>
<dbReference type="InterPro" id="IPR056121">
    <property type="entry name" value="DUF7704"/>
</dbReference>
<keyword evidence="2" id="KW-0472">Membrane</keyword>
<organism evidence="4 5">
    <name type="scientific">Aspergillus niger</name>
    <dbReference type="NCBI Taxonomy" id="5061"/>
    <lineage>
        <taxon>Eukaryota</taxon>
        <taxon>Fungi</taxon>
        <taxon>Dikarya</taxon>
        <taxon>Ascomycota</taxon>
        <taxon>Pezizomycotina</taxon>
        <taxon>Eurotiomycetes</taxon>
        <taxon>Eurotiomycetidae</taxon>
        <taxon>Eurotiales</taxon>
        <taxon>Aspergillaceae</taxon>
        <taxon>Aspergillus</taxon>
        <taxon>Aspergillus subgen. Circumdati</taxon>
    </lineage>
</organism>
<sequence>MWLPLLVPGPTSIPYLYRLVLTTIEPMIALCGALQSLLYPAVYMSSMTRGEVSFLPEMEFLHTELGGAWLYFAFVEAVVLRAFDDEHLWRFLCAAMLLSDLAWCHSVAQAVGGWAIWLNICIWSMEDHFMFWTSAPITIIRLLIVSGIGLNGVKSSIQREEDSIMIPNDNGDQDTRDKEEDGQGPYTKG</sequence>
<reference evidence="5" key="1">
    <citation type="journal article" date="2016" name="Genome Announc.">
        <title>Draft genome sequence of Aspergillus niger strain An76.</title>
        <authorList>
            <person name="Gong W."/>
            <person name="Cheng Z."/>
            <person name="Zhang H."/>
            <person name="Liu L."/>
            <person name="Gao P."/>
            <person name="Wang L."/>
        </authorList>
    </citation>
    <scope>NUCLEOTIDE SEQUENCE [LARGE SCALE GENOMIC DNA]</scope>
    <source>
        <strain evidence="5">An76</strain>
    </source>
</reference>
<dbReference type="AlphaFoldDB" id="A0A100IR36"/>
<dbReference type="PANTHER" id="PTHR37019">
    <property type="entry name" value="CHROMOSOME 1, WHOLE GENOME SHOTGUN SEQUENCE"/>
    <property type="match status" value="1"/>
</dbReference>
<evidence type="ECO:0000313" key="5">
    <source>
        <dbReference type="Proteomes" id="UP000068243"/>
    </source>
</evidence>
<evidence type="ECO:0000256" key="1">
    <source>
        <dbReference type="SAM" id="MobiDB-lite"/>
    </source>
</evidence>
<dbReference type="PANTHER" id="PTHR37019:SF1">
    <property type="entry name" value="EXPERA DOMAIN-CONTAINING PROTEIN"/>
    <property type="match status" value="1"/>
</dbReference>
<gene>
    <name evidence="4" type="ORF">ABL_08471</name>
</gene>
<feature type="region of interest" description="Disordered" evidence="1">
    <location>
        <begin position="163"/>
        <end position="189"/>
    </location>
</feature>
<dbReference type="VEuPathDB" id="FungiDB:ATCC64974_26540"/>
<proteinExistence type="predicted"/>
<dbReference type="EMBL" id="BCMY01000018">
    <property type="protein sequence ID" value="GAQ45810.1"/>
    <property type="molecule type" value="Genomic_DNA"/>
</dbReference>
<feature type="transmembrane region" description="Helical" evidence="2">
    <location>
        <begin position="15"/>
        <end position="39"/>
    </location>
</feature>
<comment type="caution">
    <text evidence="4">The sequence shown here is derived from an EMBL/GenBank/DDBJ whole genome shotgun (WGS) entry which is preliminary data.</text>
</comment>
<feature type="transmembrane region" description="Helical" evidence="2">
    <location>
        <begin position="91"/>
        <end position="117"/>
    </location>
</feature>
<name>A0A100IR36_ASPNG</name>
<keyword evidence="2" id="KW-0812">Transmembrane</keyword>
<dbReference type="Pfam" id="PF24803">
    <property type="entry name" value="DUF7704"/>
    <property type="match status" value="1"/>
</dbReference>
<dbReference type="VEuPathDB" id="FungiDB:ASPNIDRAFT2_1162033"/>
<dbReference type="Proteomes" id="UP000068243">
    <property type="component" value="Unassembled WGS sequence"/>
</dbReference>
<evidence type="ECO:0000313" key="4">
    <source>
        <dbReference type="EMBL" id="GAQ45810.1"/>
    </source>
</evidence>
<protein>
    <recommendedName>
        <fullName evidence="3">DUF7704 domain-containing protein</fullName>
    </recommendedName>
</protein>
<keyword evidence="2" id="KW-1133">Transmembrane helix</keyword>
<feature type="transmembrane region" description="Helical" evidence="2">
    <location>
        <begin position="129"/>
        <end position="150"/>
    </location>
</feature>
<dbReference type="VEuPathDB" id="FungiDB:M747DRAFT_292850"/>
<feature type="domain" description="DUF7704" evidence="3">
    <location>
        <begin position="11"/>
        <end position="141"/>
    </location>
</feature>